<dbReference type="CDD" id="cd01171">
    <property type="entry name" value="YXKO-related"/>
    <property type="match status" value="1"/>
</dbReference>
<sequence>MSQVVLVFSAEHLRAPFFAAMAALKFGADLSHVICSPTAAGAIKAYSPDLIVHPILREESTPERVKPELESLLTRLHVLIIGPGLGREPYMESYAKLALSLARSRGMFVVLDADALWMIGKDLSVIKGYRRAVVTPNVVEFKRLSEQAGIDPEAPSTKKAGLVSRALGGVTVLEKGLKDIICIDTTGEAASLKESKLEGADEEKEKMRETIEVDVEGGLKRCGGQGDILSGSVGTFLAWGKCYEDGAFGLTSDQFGKITASRMPFLAAVGGSIVTRTASRLAFAKEGRGVVTQDMIPEIGRAFAELLIRPNNKLNHALNQCRYHEEKQETQLRSDRRHMGRVQGLLHGGSAKPFFPPSFSPLPLALSSTADDSLDDLVTGPQRIRETTVQYFQRLYRRSTRPPQSKPWTETASVHGIAQRVDAEPFQWPQTLTVSDLRQLVKSGNRRPAPGPDGWEKWWLAHLSDAGLSPVLQLLNYILTRSRIPACIKSVTLTTIHKRGPNTNLSNFRGITCSNLLANLPFAWLNKKLLPYLTTYGIVPSSQVATQPGVQHRDLLSFLAQLQMWAKREKVPLFAIQRDQKKGFDMLEPEGFYDALAAYHLPSSIALLDASAQREVPYQVKTVYGLTETFVVDGVTKQGGSLSPLKCTITTSLLSHWLSDVSSSLQRPLLVTSHQSRAGKPHVPSDSAAVPLSMVEAMDDSIIWDVDWSALIHKARLADRFQSTYGWETAWRKSAVYAFNGDFDPPNQDVIQVPSVPPSDPSSPVTIWNDVPVYRDHIRFLKVPVNRPDLQFLHMRDIVHNFHLPFSRRPLPFTALLRIISQRLVSKLRPCLQLQPIRPSDAVKLDHLIAAKVHQYFGFPFAFSTALFHHPVASHGFGFPSLAVLNDAACLTGLRRDLCHPVALFRDMAAVTLNDWTCLLNACHSPLEYPLAPRSSTRYLSRMPATWIYANDCLHKHNLRLQPTDLSYLLSSHLSLVHYTNVLDTYRSFPSAPPFPPLSRNLLSRMLRRGFTTIAHLGTVSFSPDYYTPLFRAATPPTVRDAPRSSSLSRDWHSFMSWFTYTFRSITTTSPAGPDLLLPPIVHQEAAEHLLLSMSSSPPYLTHHNLPDRVYASDASSIPPAPPTILPTVPFTRPPSSLTCSVIGPDSGFLASMATLRYIASTSHAEVAGCLSAVLRAQHQSGGTIYTDYLPVVNWLSSQSAAPSAYHRWLQDITQRSPDTGVLHVKAHTTSSSLPARLNRAADHAALHCHSLYNPPPSFPAPTFHLQPYCFFAPGRGFFEGNLPQYLQKQQAAAFNTSKAVWSTHLTSPNLYDSTPPPLFPYQRSPYAYAAIIQLYARSAQLDSRDLLTSRLDAGCTPWCRYGCHVLESPHHLFTHCHAFDTLRQSAVHDLLSSVDTALDDSVPPPAQRTLIGLTRSLFSDDASWPTGQTRYYMGFLPPIDHLHLPQSLHTRISHLWHTASIHLAGRVWAKARQKAFESRMSKPPQPPYRVPEIVRSLFHL</sequence>
<keyword evidence="7" id="KW-0963">Cytoplasm</keyword>
<reference evidence="9 10" key="1">
    <citation type="journal article" date="2020" name="ISME J.">
        <title>Uncovering the hidden diversity of litter-decomposition mechanisms in mushroom-forming fungi.</title>
        <authorList>
            <person name="Floudas D."/>
            <person name="Bentzer J."/>
            <person name="Ahren D."/>
            <person name="Johansson T."/>
            <person name="Persson P."/>
            <person name="Tunlid A."/>
        </authorList>
    </citation>
    <scope>NUCLEOTIDE SEQUENCE [LARGE SCALE GENOMIC DNA]</scope>
    <source>
        <strain evidence="9 10">CBS 661.87</strain>
    </source>
</reference>
<feature type="binding site" evidence="7">
    <location>
        <begin position="137"/>
        <end position="143"/>
    </location>
    <ligand>
        <name>(6S)-NADPHX</name>
        <dbReference type="ChEBI" id="CHEBI:64076"/>
    </ligand>
</feature>
<keyword evidence="2 7" id="KW-0067">ATP-binding</keyword>
<feature type="domain" description="YjeF C-terminal" evidence="8">
    <location>
        <begin position="1"/>
        <end position="306"/>
    </location>
</feature>
<dbReference type="PANTHER" id="PTHR12592:SF0">
    <property type="entry name" value="ATP-DEPENDENT (S)-NAD(P)H-HYDRATE DEHYDRATASE"/>
    <property type="match status" value="1"/>
</dbReference>
<evidence type="ECO:0000256" key="4">
    <source>
        <dbReference type="ARBA" id="ARBA00023027"/>
    </source>
</evidence>
<dbReference type="Gene3D" id="3.40.1190.20">
    <property type="match status" value="1"/>
</dbReference>
<dbReference type="GO" id="GO:0047453">
    <property type="term" value="F:ATP-dependent NAD(P)H-hydrate dehydratase activity"/>
    <property type="evidence" value="ECO:0007669"/>
    <property type="project" value="UniProtKB-UniRule"/>
</dbReference>
<organism evidence="9 10">
    <name type="scientific">Tricholomella constricta</name>
    <dbReference type="NCBI Taxonomy" id="117010"/>
    <lineage>
        <taxon>Eukaryota</taxon>
        <taxon>Fungi</taxon>
        <taxon>Dikarya</taxon>
        <taxon>Basidiomycota</taxon>
        <taxon>Agaricomycotina</taxon>
        <taxon>Agaricomycetes</taxon>
        <taxon>Agaricomycetidae</taxon>
        <taxon>Agaricales</taxon>
        <taxon>Tricholomatineae</taxon>
        <taxon>Lyophyllaceae</taxon>
        <taxon>Tricholomella</taxon>
    </lineage>
</organism>
<dbReference type="GO" id="GO:0046496">
    <property type="term" value="P:nicotinamide nucleotide metabolic process"/>
    <property type="evidence" value="ECO:0007669"/>
    <property type="project" value="UniProtKB-UniRule"/>
</dbReference>
<accession>A0A8H5GYH1</accession>
<dbReference type="PROSITE" id="PS51383">
    <property type="entry name" value="YJEF_C_3"/>
    <property type="match status" value="1"/>
</dbReference>
<dbReference type="InterPro" id="IPR029056">
    <property type="entry name" value="Ribokinase-like"/>
</dbReference>
<dbReference type="SUPFAM" id="SSF53098">
    <property type="entry name" value="Ribonuclease H-like"/>
    <property type="match status" value="1"/>
</dbReference>
<dbReference type="GO" id="GO:0110051">
    <property type="term" value="P:metabolite repair"/>
    <property type="evidence" value="ECO:0007669"/>
    <property type="project" value="TreeGrafter"/>
</dbReference>
<evidence type="ECO:0000256" key="2">
    <source>
        <dbReference type="ARBA" id="ARBA00022840"/>
    </source>
</evidence>
<dbReference type="InterPro" id="IPR012337">
    <property type="entry name" value="RNaseH-like_sf"/>
</dbReference>
<feature type="binding site" evidence="7">
    <location>
        <begin position="175"/>
        <end position="179"/>
    </location>
    <ligand>
        <name>ATP</name>
        <dbReference type="ChEBI" id="CHEBI:30616"/>
    </ligand>
</feature>
<dbReference type="GO" id="GO:0005737">
    <property type="term" value="C:cytoplasm"/>
    <property type="evidence" value="ECO:0007669"/>
    <property type="project" value="UniProtKB-SubCell"/>
</dbReference>
<keyword evidence="10" id="KW-1185">Reference proteome</keyword>
<feature type="binding site" evidence="7">
    <location>
        <position position="227"/>
    </location>
    <ligand>
        <name>(6S)-NADPHX</name>
        <dbReference type="ChEBI" id="CHEBI:64076"/>
    </ligand>
</feature>
<dbReference type="GO" id="GO:0005524">
    <property type="term" value="F:ATP binding"/>
    <property type="evidence" value="ECO:0007669"/>
    <property type="project" value="UniProtKB-KW"/>
</dbReference>
<dbReference type="PANTHER" id="PTHR12592">
    <property type="entry name" value="ATP-DEPENDENT (S)-NAD(P)H-HYDRATE DEHYDRATASE FAMILY MEMBER"/>
    <property type="match status" value="1"/>
</dbReference>
<feature type="binding site" evidence="7">
    <location>
        <position position="84"/>
    </location>
    <ligand>
        <name>(6S)-NADPHX</name>
        <dbReference type="ChEBI" id="CHEBI:64076"/>
    </ligand>
</feature>
<dbReference type="Pfam" id="PF01256">
    <property type="entry name" value="Carb_kinase"/>
    <property type="match status" value="2"/>
</dbReference>
<keyword evidence="7" id="KW-0597">Phosphoprotein</keyword>
<dbReference type="EC" id="4.2.1.93" evidence="7"/>
<evidence type="ECO:0000313" key="10">
    <source>
        <dbReference type="Proteomes" id="UP000565441"/>
    </source>
</evidence>
<keyword evidence="5 7" id="KW-0456">Lyase</keyword>
<keyword evidence="1 7" id="KW-0547">Nucleotide-binding</keyword>
<evidence type="ECO:0000256" key="6">
    <source>
        <dbReference type="ARBA" id="ARBA00047472"/>
    </source>
</evidence>
<dbReference type="HAMAP" id="MF_01965">
    <property type="entry name" value="NADHX_dehydratase"/>
    <property type="match status" value="1"/>
</dbReference>
<evidence type="ECO:0000259" key="8">
    <source>
        <dbReference type="PROSITE" id="PS51383"/>
    </source>
</evidence>
<name>A0A8H5GYH1_9AGAR</name>
<evidence type="ECO:0000256" key="7">
    <source>
        <dbReference type="HAMAP-Rule" id="MF_03157"/>
    </source>
</evidence>
<comment type="cofactor">
    <cofactor evidence="7">
        <name>Mg(2+)</name>
        <dbReference type="ChEBI" id="CHEBI:18420"/>
    </cofactor>
</comment>
<evidence type="ECO:0000256" key="1">
    <source>
        <dbReference type="ARBA" id="ARBA00022741"/>
    </source>
</evidence>
<comment type="catalytic activity">
    <reaction evidence="7">
        <text>(6S)-NADHX + ATP = ADP + phosphate + NADH + H(+)</text>
        <dbReference type="Rhea" id="RHEA:19017"/>
        <dbReference type="ChEBI" id="CHEBI:15378"/>
        <dbReference type="ChEBI" id="CHEBI:30616"/>
        <dbReference type="ChEBI" id="CHEBI:43474"/>
        <dbReference type="ChEBI" id="CHEBI:57945"/>
        <dbReference type="ChEBI" id="CHEBI:64074"/>
        <dbReference type="ChEBI" id="CHEBI:456216"/>
        <dbReference type="EC" id="4.2.1.93"/>
    </reaction>
</comment>
<comment type="subcellular location">
    <subcellularLocation>
        <location evidence="7">Cytoplasm</location>
    </subcellularLocation>
</comment>
<protein>
    <recommendedName>
        <fullName evidence="7">ATP-dependent (S)-NAD(P)H-hydrate dehydratase</fullName>
        <ecNumber evidence="7">4.2.1.93</ecNumber>
    </recommendedName>
    <alternativeName>
        <fullName evidence="7">ATP-dependent NAD(P)HX dehydratase</fullName>
    </alternativeName>
</protein>
<gene>
    <name evidence="9" type="ORF">D9615_007407</name>
</gene>
<keyword evidence="4 7" id="KW-0520">NAD</keyword>
<dbReference type="EMBL" id="JAACJP010000040">
    <property type="protein sequence ID" value="KAF5373304.1"/>
    <property type="molecule type" value="Genomic_DNA"/>
</dbReference>
<dbReference type="Proteomes" id="UP000565441">
    <property type="component" value="Unassembled WGS sequence"/>
</dbReference>
<comment type="similarity">
    <text evidence="7">Belongs to the NnrD/CARKD family.</text>
</comment>
<evidence type="ECO:0000313" key="9">
    <source>
        <dbReference type="EMBL" id="KAF5373304.1"/>
    </source>
</evidence>
<dbReference type="SUPFAM" id="SSF53613">
    <property type="entry name" value="Ribokinase-like"/>
    <property type="match status" value="1"/>
</dbReference>
<comment type="catalytic activity">
    <reaction evidence="6 7">
        <text>(6S)-NADPHX + ATP = ADP + phosphate + NADPH + H(+)</text>
        <dbReference type="Rhea" id="RHEA:32231"/>
        <dbReference type="ChEBI" id="CHEBI:15378"/>
        <dbReference type="ChEBI" id="CHEBI:30616"/>
        <dbReference type="ChEBI" id="CHEBI:43474"/>
        <dbReference type="ChEBI" id="CHEBI:57783"/>
        <dbReference type="ChEBI" id="CHEBI:64076"/>
        <dbReference type="ChEBI" id="CHEBI:456216"/>
        <dbReference type="EC" id="4.2.1.93"/>
    </reaction>
</comment>
<dbReference type="OrthoDB" id="8110916at2759"/>
<comment type="caution">
    <text evidence="9">The sequence shown here is derived from an EMBL/GenBank/DDBJ whole genome shotgun (WGS) entry which is preliminary data.</text>
</comment>
<feature type="binding site" evidence="7">
    <location>
        <begin position="217"/>
        <end position="226"/>
    </location>
    <ligand>
        <name>ATP</name>
        <dbReference type="ChEBI" id="CHEBI:30616"/>
    </ligand>
</feature>
<evidence type="ECO:0000256" key="3">
    <source>
        <dbReference type="ARBA" id="ARBA00022857"/>
    </source>
</evidence>
<dbReference type="InterPro" id="IPR000631">
    <property type="entry name" value="CARKD"/>
</dbReference>
<evidence type="ECO:0000256" key="5">
    <source>
        <dbReference type="ARBA" id="ARBA00023239"/>
    </source>
</evidence>
<proteinExistence type="inferred from homology"/>
<comment type="function">
    <text evidence="7">Catalyzes the dehydration of the S-form of NAD(P)HX at the expense of ATP, which is converted to ADP. Together with NAD(P)HX epimerase, which catalyzes the epimerization of the S- and R-forms, the enzyme allows the repair of both epimers of NAD(P)HX, a damaged form of NAD(P)H that is a result of enzymatic or heat-dependent hydration.</text>
</comment>
<keyword evidence="3" id="KW-0521">NADP</keyword>